<dbReference type="Proteomes" id="UP000229963">
    <property type="component" value="Segment"/>
</dbReference>
<reference evidence="3" key="1">
    <citation type="submission" date="2017-08" db="EMBL/GenBank/DDBJ databases">
        <authorList>
            <person name="Zhao F."/>
            <person name="Pan X."/>
            <person name="Tong Y."/>
        </authorList>
    </citation>
    <scope>NUCLEOTIDE SEQUENCE [LARGE SCALE GENOMIC DNA]</scope>
</reference>
<dbReference type="GeneID" id="54983002"/>
<evidence type="ECO:0000256" key="1">
    <source>
        <dbReference type="SAM" id="Phobius"/>
    </source>
</evidence>
<dbReference type="RefSeq" id="YP_009792793.1">
    <property type="nucleotide sequence ID" value="NC_047862.1"/>
</dbReference>
<sequence>MKLLLKRIYINAIILIVVYVAVWALFPGHVPFDYLEGWAFAATLAALVGVDYLREYIDKLLDQRGDA</sequence>
<feature type="transmembrane region" description="Helical" evidence="1">
    <location>
        <begin position="7"/>
        <end position="26"/>
    </location>
</feature>
<dbReference type="KEGG" id="vg:54983002"/>
<keyword evidence="1" id="KW-0472">Membrane</keyword>
<name>A0A291LCA5_9CAUD</name>
<proteinExistence type="predicted"/>
<keyword evidence="1" id="KW-1133">Transmembrane helix</keyword>
<dbReference type="EMBL" id="MF614100">
    <property type="protein sequence ID" value="ATI16397.1"/>
    <property type="molecule type" value="Genomic_DNA"/>
</dbReference>
<keyword evidence="1" id="KW-0812">Transmembrane</keyword>
<keyword evidence="3" id="KW-1185">Reference proteome</keyword>
<organism evidence="2 3">
    <name type="scientific">Klebsiella phage vB_KpnS_IME279</name>
    <dbReference type="NCBI Taxonomy" id="2041211"/>
    <lineage>
        <taxon>Viruses</taxon>
        <taxon>Duplodnaviria</taxon>
        <taxon>Heunggongvirae</taxon>
        <taxon>Uroviricota</taxon>
        <taxon>Caudoviricetes</taxon>
        <taxon>Sortsnevirus</taxon>
        <taxon>Sortsnevirus IME279</taxon>
    </lineage>
</organism>
<evidence type="ECO:0000313" key="2">
    <source>
        <dbReference type="EMBL" id="ATI16397.1"/>
    </source>
</evidence>
<evidence type="ECO:0000313" key="3">
    <source>
        <dbReference type="Proteomes" id="UP000229963"/>
    </source>
</evidence>
<accession>A0A291LCA5</accession>
<protein>
    <submittedName>
        <fullName evidence="2">Uncharacterized protein</fullName>
    </submittedName>
</protein>
<feature type="transmembrane region" description="Helical" evidence="1">
    <location>
        <begin position="38"/>
        <end position="54"/>
    </location>
</feature>